<accession>A0A0E3M686</accession>
<protein>
    <submittedName>
        <fullName evidence="1">Uncharacterized protein</fullName>
    </submittedName>
</protein>
<evidence type="ECO:0000313" key="1">
    <source>
        <dbReference type="EMBL" id="AKA67282.1"/>
    </source>
</evidence>
<organism evidence="1 2">
    <name type="scientific">Clostridium scatologenes</name>
    <dbReference type="NCBI Taxonomy" id="1548"/>
    <lineage>
        <taxon>Bacteria</taxon>
        <taxon>Bacillati</taxon>
        <taxon>Bacillota</taxon>
        <taxon>Clostridia</taxon>
        <taxon>Eubacteriales</taxon>
        <taxon>Clostridiaceae</taxon>
        <taxon>Clostridium</taxon>
    </lineage>
</organism>
<reference evidence="1 2" key="1">
    <citation type="journal article" date="2015" name="J. Biotechnol.">
        <title>Complete genome sequence of a malodorant-producing acetogen, Clostridium scatologenes ATCC 25775(T).</title>
        <authorList>
            <person name="Zhu Z."/>
            <person name="Guo T."/>
            <person name="Zheng H."/>
            <person name="Song T."/>
            <person name="Ouyang P."/>
            <person name="Xie J."/>
        </authorList>
    </citation>
    <scope>NUCLEOTIDE SEQUENCE [LARGE SCALE GENOMIC DNA]</scope>
    <source>
        <strain evidence="1 2">ATCC 25775</strain>
    </source>
</reference>
<name>A0A0E3M686_CLOSL</name>
<gene>
    <name evidence="1" type="ORF">CSCA_0157</name>
</gene>
<dbReference type="HOGENOM" id="CLU_1861677_0_0_9"/>
<evidence type="ECO:0000313" key="2">
    <source>
        <dbReference type="Proteomes" id="UP000033115"/>
    </source>
</evidence>
<dbReference type="Proteomes" id="UP000033115">
    <property type="component" value="Chromosome"/>
</dbReference>
<dbReference type="KEGG" id="csq:CSCA_0157"/>
<sequence length="144" mass="17343">MENYFNDSNICIKKEIEFKNAEEYKINIDNTLKNMISKNERICFAVIAERSGVTRFVIRQYPELRNCILEKMTYYKEIQIIDKKINRSLRNLLKNNKTVTFMSLINKCKFTTETVYHNKYIKQKIRSVIIDNVKKKECFYESID</sequence>
<keyword evidence="2" id="KW-1185">Reference proteome</keyword>
<proteinExistence type="predicted"/>
<dbReference type="AlphaFoldDB" id="A0A0E3M686"/>
<dbReference type="STRING" id="1548.CSCA_0157"/>
<dbReference type="EMBL" id="CP009933">
    <property type="protein sequence ID" value="AKA67282.1"/>
    <property type="molecule type" value="Genomic_DNA"/>
</dbReference>
<dbReference type="RefSeq" id="WP_029162423.1">
    <property type="nucleotide sequence ID" value="NZ_CP009933.1"/>
</dbReference>